<evidence type="ECO:0000256" key="2">
    <source>
        <dbReference type="ARBA" id="ARBA00022741"/>
    </source>
</evidence>
<dbReference type="Gene3D" id="3.40.50.300">
    <property type="entry name" value="P-loop containing nucleotide triphosphate hydrolases"/>
    <property type="match status" value="1"/>
</dbReference>
<evidence type="ECO:0000256" key="1">
    <source>
        <dbReference type="ARBA" id="ARBA00008059"/>
    </source>
</evidence>
<dbReference type="InterPro" id="IPR002611">
    <property type="entry name" value="IstB_ATP-bd"/>
</dbReference>
<dbReference type="PANTHER" id="PTHR30050">
    <property type="entry name" value="CHROMOSOMAL REPLICATION INITIATOR PROTEIN DNAA"/>
    <property type="match status" value="1"/>
</dbReference>
<dbReference type="GO" id="GO:0006260">
    <property type="term" value="P:DNA replication"/>
    <property type="evidence" value="ECO:0007669"/>
    <property type="project" value="TreeGrafter"/>
</dbReference>
<organism evidence="5">
    <name type="scientific">bioreactor metagenome</name>
    <dbReference type="NCBI Taxonomy" id="1076179"/>
    <lineage>
        <taxon>unclassified sequences</taxon>
        <taxon>metagenomes</taxon>
        <taxon>ecological metagenomes</taxon>
    </lineage>
</organism>
<dbReference type="EMBL" id="VSSQ01010995">
    <property type="protein sequence ID" value="MPM45728.1"/>
    <property type="molecule type" value="Genomic_DNA"/>
</dbReference>
<proteinExistence type="inferred from homology"/>
<comment type="caution">
    <text evidence="5">The sequence shown here is derived from an EMBL/GenBank/DDBJ whole genome shotgun (WGS) entry which is preliminary data.</text>
</comment>
<reference evidence="5" key="1">
    <citation type="submission" date="2019-08" db="EMBL/GenBank/DDBJ databases">
        <authorList>
            <person name="Kucharzyk K."/>
            <person name="Murdoch R.W."/>
            <person name="Higgins S."/>
            <person name="Loffler F."/>
        </authorList>
    </citation>
    <scope>NUCLEOTIDE SEQUENCE</scope>
</reference>
<evidence type="ECO:0000256" key="3">
    <source>
        <dbReference type="ARBA" id="ARBA00022840"/>
    </source>
</evidence>
<dbReference type="InterPro" id="IPR003593">
    <property type="entry name" value="AAA+_ATPase"/>
</dbReference>
<comment type="similarity">
    <text evidence="1">Belongs to the IS21/IS1162 putative ATP-binding protein family.</text>
</comment>
<name>A0A644ZZ69_9ZZZZ</name>
<dbReference type="Pfam" id="PF01695">
    <property type="entry name" value="IstB_IS21"/>
    <property type="match status" value="1"/>
</dbReference>
<protein>
    <submittedName>
        <fullName evidence="5">IS21 family transposase ISCARN78</fullName>
    </submittedName>
</protein>
<dbReference type="AlphaFoldDB" id="A0A644ZZ69"/>
<keyword evidence="2" id="KW-0547">Nucleotide-binding</keyword>
<dbReference type="InterPro" id="IPR028350">
    <property type="entry name" value="DNAC/IstB-like"/>
</dbReference>
<feature type="domain" description="AAA+ ATPase" evidence="4">
    <location>
        <begin position="81"/>
        <end position="212"/>
    </location>
</feature>
<sequence length="223" mass="25545">MYSLYKNMVGSGQCDAITNEEFLTMLINAEWDNRENNRVERALKEAKFRYQAAIENIRYDDDRGLDKSQIIRLSDCSYITQAKNILITGFTGTGKSYLASAFGHQACYNGYRVMYHNAQKLFAKLKNAKADDTYCKLIAKIAKQDLLIIDDFGLHILDDIDRLILLEIMEDRYGIKSTIISSQLPVKVWYDIIGESTIADAIMDRLVNGAFRIEIKSKKSLRE</sequence>
<dbReference type="SUPFAM" id="SSF52540">
    <property type="entry name" value="P-loop containing nucleoside triphosphate hydrolases"/>
    <property type="match status" value="1"/>
</dbReference>
<dbReference type="PANTHER" id="PTHR30050:SF4">
    <property type="entry name" value="ATP-BINDING PROTEIN RV3427C IN INSERTION SEQUENCE-RELATED"/>
    <property type="match status" value="1"/>
</dbReference>
<dbReference type="SMART" id="SM00382">
    <property type="entry name" value="AAA"/>
    <property type="match status" value="1"/>
</dbReference>
<dbReference type="InterPro" id="IPR047661">
    <property type="entry name" value="IstB"/>
</dbReference>
<dbReference type="NCBIfam" id="NF038214">
    <property type="entry name" value="IS21_help_AAA"/>
    <property type="match status" value="1"/>
</dbReference>
<keyword evidence="3" id="KW-0067">ATP-binding</keyword>
<dbReference type="CDD" id="cd00009">
    <property type="entry name" value="AAA"/>
    <property type="match status" value="1"/>
</dbReference>
<evidence type="ECO:0000313" key="5">
    <source>
        <dbReference type="EMBL" id="MPM45728.1"/>
    </source>
</evidence>
<evidence type="ECO:0000259" key="4">
    <source>
        <dbReference type="SMART" id="SM00382"/>
    </source>
</evidence>
<dbReference type="PIRSF" id="PIRSF003073">
    <property type="entry name" value="DNAC_TnpB_IstB"/>
    <property type="match status" value="1"/>
</dbReference>
<dbReference type="InterPro" id="IPR027417">
    <property type="entry name" value="P-loop_NTPase"/>
</dbReference>
<gene>
    <name evidence="5" type="ORF">SDC9_92419</name>
</gene>
<dbReference type="GO" id="GO:0005524">
    <property type="term" value="F:ATP binding"/>
    <property type="evidence" value="ECO:0007669"/>
    <property type="project" value="UniProtKB-KW"/>
</dbReference>
<accession>A0A644ZZ69</accession>